<feature type="non-terminal residue" evidence="1">
    <location>
        <position position="122"/>
    </location>
</feature>
<dbReference type="InterPro" id="IPR009057">
    <property type="entry name" value="Homeodomain-like_sf"/>
</dbReference>
<gene>
    <name evidence="1" type="ORF">Athens101428_559</name>
</gene>
<name>A0A554LLG9_9BACT</name>
<sequence>MTSLQKISLLRTREKIFDQIDLGELSVKQAAAILGLSRQAIWYRRKQIKKFGPSAALPLKPGLKSCQRAWNRTDREVEEKIVKLREETSAGPTPIMAMLLELGIKISRQTVYRILVRKKIII</sequence>
<evidence type="ECO:0000313" key="1">
    <source>
        <dbReference type="EMBL" id="TSC93710.1"/>
    </source>
</evidence>
<dbReference type="SUPFAM" id="SSF46689">
    <property type="entry name" value="Homeodomain-like"/>
    <property type="match status" value="1"/>
</dbReference>
<protein>
    <submittedName>
        <fullName evidence="1">Transposase</fullName>
    </submittedName>
</protein>
<organism evidence="1 2">
    <name type="scientific">Candidatus Berkelbacteria bacterium Athens1014_28</name>
    <dbReference type="NCBI Taxonomy" id="2017145"/>
    <lineage>
        <taxon>Bacteria</taxon>
        <taxon>Candidatus Berkelbacteria</taxon>
    </lineage>
</organism>
<accession>A0A554LLG9</accession>
<reference evidence="1 2" key="1">
    <citation type="submission" date="2017-07" db="EMBL/GenBank/DDBJ databases">
        <title>Mechanisms for carbon and nitrogen cycling indicate functional differentiation within the Candidate Phyla Radiation.</title>
        <authorList>
            <person name="Danczak R.E."/>
            <person name="Johnston M.D."/>
            <person name="Kenah C."/>
            <person name="Slattery M."/>
            <person name="Wrighton K.C."/>
            <person name="Wilkins M.J."/>
        </authorList>
    </citation>
    <scope>NUCLEOTIDE SEQUENCE [LARGE SCALE GENOMIC DNA]</scope>
    <source>
        <strain evidence="1">Athens1014_28</strain>
    </source>
</reference>
<evidence type="ECO:0000313" key="2">
    <source>
        <dbReference type="Proteomes" id="UP000316495"/>
    </source>
</evidence>
<proteinExistence type="predicted"/>
<dbReference type="AlphaFoldDB" id="A0A554LLG9"/>
<dbReference type="EMBL" id="VMGN01000031">
    <property type="protein sequence ID" value="TSC93710.1"/>
    <property type="molecule type" value="Genomic_DNA"/>
</dbReference>
<comment type="caution">
    <text evidence="1">The sequence shown here is derived from an EMBL/GenBank/DDBJ whole genome shotgun (WGS) entry which is preliminary data.</text>
</comment>
<dbReference type="Proteomes" id="UP000316495">
    <property type="component" value="Unassembled WGS sequence"/>
</dbReference>